<evidence type="ECO:0000259" key="3">
    <source>
        <dbReference type="Pfam" id="PF05183"/>
    </source>
</evidence>
<keyword evidence="1" id="KW-0808">Transferase</keyword>
<evidence type="ECO:0000313" key="5">
    <source>
        <dbReference type="Proteomes" id="UP000008142"/>
    </source>
</evidence>
<feature type="region of interest" description="Disordered" evidence="2">
    <location>
        <begin position="143"/>
        <end position="238"/>
    </location>
</feature>
<sequence length="1387" mass="157026">MATPRTPRSGVDFNLLIFNLNATYNLDLPNPPVSTPRQRPIEGRTLPERCVGLAKFLYYDDPVNFQRVIDSFSEWAMAFFSGWVQKPKQEPEVLPSSRSFIRSNTISMARNITPEQRARVLDELWKVLSDEEYIVTRGASRIPRGASVSSPAGARSGPGCDSGAAATTTGDPMAGSGTKSNGAPKVPPTTPAKMPPSPTKRKEVVDHSEVFSTAPSTPSNPLHMMSSSSSDDEFENSDLDDLDINLDIPSLGLADSSDNNQGPKAPKQRRIDEYMTTSKNVRKSVSSPSGKPLSNENTSFQTVTTEQSNSFGASFGASTPATSFSRSFETGQFDLNEASTCSSTARPPPDAKFSGLWGNANTTSPSKNTKMQPEADLDWREQNIRNIIQDLEENGPFSNKNVVETTVPLRYRYEAQRAANFFKVPAENILQKLDRRKLPEYEDFWKSLHNGKQERLEKTAPEPWDMAVDQYKDRKLTGDVVTLSCELTWCSQKEPGYFKLTLKPLKLMRGYRFCRRFGSDRFLELTYPILTEPPAHLVRKGNAVEKEILIDAISRWMATSEHHLVGRVWKVLYLEDIQNKQKKAKKYDSGEIRAGGSAIETPHKQKAYFFATDGIDFRKARDPLEIPPQGETSGQRTSMSIDALIDWHMPRAKNSHQSDMKLFQRLHLGLSRTLATVILRREEIIYVKDPPGTVMNDGCALMSKSLGMAVASALGLDGHPAIFQARISGAKGVWMVDLDDSRFKTGDRGFWLQITQSQLKIYPAPPHDTKPMDDTQLTFEVVQWSRPLSPASLNMQLLNILQHGGIRNDHIRNLIRQEMSSFYDEFLRTLLCSSGVECRSWLQKMKWITNESSKRQSKRTDNFFPPQYAEQAIMLLDAGFLPLKLPYLTKIFRRLLQDYLDNLKKLKITVSQSTFAYCVADPFGVLRPDEVHLGFSREWEHGSASTELHDIDVLLARLPAHLATDIQKRRSVYKNELRHMKDVIVFPTTGDTPLASLLSGGDYDGDQCWVCWDPIIVREFKSTEFDPGTVPSAESLGLRSCSTLMSKIGSTEEFLTNAFRFNVKPSKLGQCTIERETYCYHENNITSPMAVKLAWLLSYLVDSKKAGLELTDDAWEYLKPKYSKVITEKQPLVPAYKSLSRGFKPLVWNSCNIIDYLLFDVIVAESDQMLVRFDKFCSEHCELPLDHDLLSEWGKVEKRGIKEKDEMNPVLYNALNDIKKRFRDKKINWERQHGLNSETPYSRKILEAAQSLQELTPPNFDHPLSHTWANSTYEWKRLRALCAYKDCRSDFVWYAVGPVLCEIKAKAMGQCRIVLPNIHKVLHVNRNVAKRVAEDVMRRNAGELSGDEGGGEDDYDDDDEFFDIDPFSFPEDLERDIDDTESHNSFP</sequence>
<feature type="region of interest" description="Disordered" evidence="2">
    <location>
        <begin position="250"/>
        <end position="297"/>
    </location>
</feature>
<organism evidence="5">
    <name type="scientific">Ajellomyces capsulatus (strain H88)</name>
    <name type="common">Darling's disease fungus</name>
    <name type="synonym">Histoplasma capsulatum</name>
    <dbReference type="NCBI Taxonomy" id="544711"/>
    <lineage>
        <taxon>Eukaryota</taxon>
        <taxon>Fungi</taxon>
        <taxon>Dikarya</taxon>
        <taxon>Ascomycota</taxon>
        <taxon>Pezizomycotina</taxon>
        <taxon>Eurotiomycetes</taxon>
        <taxon>Eurotiomycetidae</taxon>
        <taxon>Onygenales</taxon>
        <taxon>Ajellomycetaceae</taxon>
        <taxon>Histoplasma</taxon>
    </lineage>
</organism>
<dbReference type="InterPro" id="IPR057596">
    <property type="entry name" value="RDRP_core"/>
</dbReference>
<feature type="compositionally biased region" description="Pro residues" evidence="2">
    <location>
        <begin position="185"/>
        <end position="198"/>
    </location>
</feature>
<evidence type="ECO:0000256" key="1">
    <source>
        <dbReference type="RuleBase" id="RU363098"/>
    </source>
</evidence>
<dbReference type="HOGENOM" id="CLU_002322_0_0_1"/>
<dbReference type="GO" id="GO:0030422">
    <property type="term" value="P:siRNA processing"/>
    <property type="evidence" value="ECO:0007669"/>
    <property type="project" value="TreeGrafter"/>
</dbReference>
<feature type="compositionally biased region" description="Polar residues" evidence="2">
    <location>
        <begin position="275"/>
        <end position="297"/>
    </location>
</feature>
<dbReference type="EMBL" id="DS990640">
    <property type="protein sequence ID" value="EGC47138.1"/>
    <property type="molecule type" value="Genomic_DNA"/>
</dbReference>
<accession>F0ULI4</accession>
<feature type="compositionally biased region" description="Basic and acidic residues" evidence="2">
    <location>
        <begin position="200"/>
        <end position="209"/>
    </location>
</feature>
<dbReference type="PANTHER" id="PTHR23079:SF14">
    <property type="entry name" value="RNA-DEPENDENT RNA POLYMERASE"/>
    <property type="match status" value="1"/>
</dbReference>
<feature type="domain" description="RDRP core" evidence="3">
    <location>
        <begin position="499"/>
        <end position="1161"/>
    </location>
</feature>
<dbReference type="VEuPathDB" id="FungiDB:I7I53_00529"/>
<protein>
    <recommendedName>
        <fullName evidence="1">RNA-dependent RNA polymerase</fullName>
        <ecNumber evidence="1">2.7.7.48</ecNumber>
    </recommendedName>
</protein>
<dbReference type="Proteomes" id="UP000008142">
    <property type="component" value="Unassembled WGS sequence"/>
</dbReference>
<keyword evidence="1 4" id="KW-0696">RNA-directed RNA polymerase</keyword>
<dbReference type="EC" id="2.7.7.48" evidence="1"/>
<feature type="compositionally biased region" description="Polar residues" evidence="2">
    <location>
        <begin position="210"/>
        <end position="220"/>
    </location>
</feature>
<dbReference type="Pfam" id="PF05183">
    <property type="entry name" value="RdRP"/>
    <property type="match status" value="1"/>
</dbReference>
<reference evidence="5" key="1">
    <citation type="submission" date="2008-07" db="EMBL/GenBank/DDBJ databases">
        <title>Annotation of Ajellomyces capsulatus strain H88.</title>
        <authorList>
            <person name="Champion M."/>
            <person name="Cuomo C."/>
            <person name="Ma L.-J."/>
            <person name="Henn M.R."/>
            <person name="Sil A."/>
            <person name="Goldman B."/>
            <person name="Young S.K."/>
            <person name="Kodira C.D."/>
            <person name="Zeng Q."/>
            <person name="Koehrsen M."/>
            <person name="Alvarado L."/>
            <person name="Berlin A."/>
            <person name="Borenstein D."/>
            <person name="Chen Z."/>
            <person name="Engels R."/>
            <person name="Freedman E."/>
            <person name="Gellesch M."/>
            <person name="Goldberg J."/>
            <person name="Griggs A."/>
            <person name="Gujja S."/>
            <person name="Heiman D."/>
            <person name="Hepburn T."/>
            <person name="Howarth C."/>
            <person name="Jen D."/>
            <person name="Larson L."/>
            <person name="Lewis B."/>
            <person name="Mehta T."/>
            <person name="Park D."/>
            <person name="Pearson M."/>
            <person name="Roberts A."/>
            <person name="Saif S."/>
            <person name="Shea T."/>
            <person name="Shenoy N."/>
            <person name="Sisk P."/>
            <person name="Stolte C."/>
            <person name="Sykes S."/>
            <person name="Walk T."/>
            <person name="White J."/>
            <person name="Yandava C."/>
            <person name="Klein B."/>
            <person name="McEwen J.G."/>
            <person name="Puccia R."/>
            <person name="Goldman G.H."/>
            <person name="Felipe M.S."/>
            <person name="Nino-Vega G."/>
            <person name="San-Blas G."/>
            <person name="Taylor J."/>
            <person name="Mendoza L."/>
            <person name="Galagan J."/>
            <person name="Nusbaum C."/>
            <person name="Birren B."/>
        </authorList>
    </citation>
    <scope>NUCLEOTIDE SEQUENCE [LARGE SCALE GENOMIC DNA]</scope>
    <source>
        <strain evidence="5">H88</strain>
    </source>
</reference>
<dbReference type="PANTHER" id="PTHR23079">
    <property type="entry name" value="RNA-DEPENDENT RNA POLYMERASE"/>
    <property type="match status" value="1"/>
</dbReference>
<feature type="region of interest" description="Disordered" evidence="2">
    <location>
        <begin position="1340"/>
        <end position="1387"/>
    </location>
</feature>
<comment type="catalytic activity">
    <reaction evidence="1">
        <text>RNA(n) + a ribonucleoside 5'-triphosphate = RNA(n+1) + diphosphate</text>
        <dbReference type="Rhea" id="RHEA:21248"/>
        <dbReference type="Rhea" id="RHEA-COMP:14527"/>
        <dbReference type="Rhea" id="RHEA-COMP:17342"/>
        <dbReference type="ChEBI" id="CHEBI:33019"/>
        <dbReference type="ChEBI" id="CHEBI:61557"/>
        <dbReference type="ChEBI" id="CHEBI:140395"/>
        <dbReference type="EC" id="2.7.7.48"/>
    </reaction>
</comment>
<dbReference type="GO" id="GO:0003968">
    <property type="term" value="F:RNA-directed RNA polymerase activity"/>
    <property type="evidence" value="ECO:0007669"/>
    <property type="project" value="UniProtKB-KW"/>
</dbReference>
<dbReference type="GO" id="GO:0031380">
    <property type="term" value="C:nuclear RNA-directed RNA polymerase complex"/>
    <property type="evidence" value="ECO:0007669"/>
    <property type="project" value="TreeGrafter"/>
</dbReference>
<name>F0ULI4_AJEC8</name>
<evidence type="ECO:0000313" key="4">
    <source>
        <dbReference type="EMBL" id="EGC47138.1"/>
    </source>
</evidence>
<keyword evidence="1" id="KW-0548">Nucleotidyltransferase</keyword>
<keyword evidence="1" id="KW-0694">RNA-binding</keyword>
<dbReference type="GO" id="GO:0003723">
    <property type="term" value="F:RNA binding"/>
    <property type="evidence" value="ECO:0007669"/>
    <property type="project" value="UniProtKB-KW"/>
</dbReference>
<dbReference type="OMA" id="VHFGFSN"/>
<dbReference type="InterPro" id="IPR007855">
    <property type="entry name" value="RDRP"/>
</dbReference>
<evidence type="ECO:0000256" key="2">
    <source>
        <dbReference type="SAM" id="MobiDB-lite"/>
    </source>
</evidence>
<dbReference type="OrthoDB" id="10055769at2759"/>
<comment type="similarity">
    <text evidence="1">Belongs to the RdRP family.</text>
</comment>
<dbReference type="STRING" id="544711.F0ULI4"/>
<proteinExistence type="inferred from homology"/>
<feature type="compositionally biased region" description="Acidic residues" evidence="2">
    <location>
        <begin position="1345"/>
        <end position="1363"/>
    </location>
</feature>
<gene>
    <name evidence="4" type="ORF">HCEG_06353</name>
</gene>